<evidence type="ECO:0000259" key="8">
    <source>
        <dbReference type="PROSITE" id="PS51294"/>
    </source>
</evidence>
<evidence type="ECO:0000256" key="3">
    <source>
        <dbReference type="ARBA" id="ARBA00023015"/>
    </source>
</evidence>
<dbReference type="OrthoDB" id="2143914at2759"/>
<comment type="caution">
    <text evidence="9">The sequence shown here is derived from an EMBL/GenBank/DDBJ whole genome shotgun (WGS) entry which is preliminary data.</text>
</comment>
<protein>
    <submittedName>
        <fullName evidence="9">Uncharacterized protein</fullName>
    </submittedName>
</protein>
<dbReference type="AlphaFoldDB" id="A0A8X7Y081"/>
<dbReference type="PROSITE" id="PS51294">
    <property type="entry name" value="HTH_MYB"/>
    <property type="match status" value="1"/>
</dbReference>
<keyword evidence="4" id="KW-0238">DNA-binding</keyword>
<evidence type="ECO:0000256" key="4">
    <source>
        <dbReference type="ARBA" id="ARBA00023125"/>
    </source>
</evidence>
<keyword evidence="10" id="KW-1185">Reference proteome</keyword>
<dbReference type="InterPro" id="IPR001005">
    <property type="entry name" value="SANT/Myb"/>
</dbReference>
<accession>A0A8X7Y081</accession>
<dbReference type="GO" id="GO:0003677">
    <property type="term" value="F:DNA binding"/>
    <property type="evidence" value="ECO:0007669"/>
    <property type="project" value="UniProtKB-KW"/>
</dbReference>
<keyword evidence="2" id="KW-0677">Repeat</keyword>
<sequence>MGRAPCCDKANVKRGPWSPEEDATLKSYLETHRGTGGNWIALPQKAGTLPIPHSDLPFSQTNIYICANVFEGFPSPSGKKRAFPVLISLLEPVYCGCVRKVDYGLTPSCIVVILVLARFQGIITRIFIHYSRWSVIASQLPGRTDNDVKNYWNTKLKRKILAGKINIPIRNKSIEAPTSIANILASPVLYGPKAETESTITFSDYSLTQSSGTLPTLSDIGYGPFINSTCQNLSPDHFQFQFSNFPGVMDMSELGATSMNSSHFVSPSQECSSISDSSSLAMDNKGLPLPSNGGLEGAGMLMDSEFGLPSDFFNGLLFQDEASEAATNCYQYFADFGYVDVKPQGLTNHY</sequence>
<proteinExistence type="predicted"/>
<evidence type="ECO:0000259" key="7">
    <source>
        <dbReference type="PROSITE" id="PS50090"/>
    </source>
</evidence>
<evidence type="ECO:0000256" key="6">
    <source>
        <dbReference type="ARBA" id="ARBA00023242"/>
    </source>
</evidence>
<evidence type="ECO:0000313" key="9">
    <source>
        <dbReference type="EMBL" id="KAG6739488.1"/>
    </source>
</evidence>
<feature type="domain" description="Myb-like" evidence="7">
    <location>
        <begin position="9"/>
        <end position="156"/>
    </location>
</feature>
<evidence type="ECO:0000313" key="10">
    <source>
        <dbReference type="Proteomes" id="UP000886885"/>
    </source>
</evidence>
<dbReference type="GO" id="GO:0005634">
    <property type="term" value="C:nucleus"/>
    <property type="evidence" value="ECO:0007669"/>
    <property type="project" value="UniProtKB-SubCell"/>
</dbReference>
<feature type="domain" description="HTH myb-type" evidence="8">
    <location>
        <begin position="132"/>
        <end position="160"/>
    </location>
</feature>
<keyword evidence="5" id="KW-0804">Transcription</keyword>
<dbReference type="PROSITE" id="PS50090">
    <property type="entry name" value="MYB_LIKE"/>
    <property type="match status" value="1"/>
</dbReference>
<reference evidence="9" key="1">
    <citation type="journal article" date="2020" name="bioRxiv">
        <title>Hybrid origin of Populus tomentosa Carr. identified through genome sequencing and phylogenomic analysis.</title>
        <authorList>
            <person name="An X."/>
            <person name="Gao K."/>
            <person name="Chen Z."/>
            <person name="Li J."/>
            <person name="Yang X."/>
            <person name="Yang X."/>
            <person name="Zhou J."/>
            <person name="Guo T."/>
            <person name="Zhao T."/>
            <person name="Huang S."/>
            <person name="Miao D."/>
            <person name="Khan W.U."/>
            <person name="Rao P."/>
            <person name="Ye M."/>
            <person name="Lei B."/>
            <person name="Liao W."/>
            <person name="Wang J."/>
            <person name="Ji L."/>
            <person name="Li Y."/>
            <person name="Guo B."/>
            <person name="Mustafa N.S."/>
            <person name="Li S."/>
            <person name="Yun Q."/>
            <person name="Keller S.R."/>
            <person name="Mao J."/>
            <person name="Zhang R."/>
            <person name="Strauss S.H."/>
        </authorList>
    </citation>
    <scope>NUCLEOTIDE SEQUENCE</scope>
    <source>
        <strain evidence="9">GM15</strain>
        <tissue evidence="9">Leaf</tissue>
    </source>
</reference>
<dbReference type="Pfam" id="PF00249">
    <property type="entry name" value="Myb_DNA-binding"/>
    <property type="match status" value="1"/>
</dbReference>
<keyword evidence="3" id="KW-0805">Transcription regulation</keyword>
<dbReference type="EMBL" id="JAAWWB010000036">
    <property type="protein sequence ID" value="KAG6739488.1"/>
    <property type="molecule type" value="Genomic_DNA"/>
</dbReference>
<dbReference type="SMART" id="SM00717">
    <property type="entry name" value="SANT"/>
    <property type="match status" value="1"/>
</dbReference>
<evidence type="ECO:0000256" key="5">
    <source>
        <dbReference type="ARBA" id="ARBA00023163"/>
    </source>
</evidence>
<keyword evidence="6" id="KW-0539">Nucleus</keyword>
<evidence type="ECO:0000256" key="1">
    <source>
        <dbReference type="ARBA" id="ARBA00004123"/>
    </source>
</evidence>
<dbReference type="CDD" id="cd00167">
    <property type="entry name" value="SANT"/>
    <property type="match status" value="1"/>
</dbReference>
<organism evidence="9 10">
    <name type="scientific">Populus tomentosa</name>
    <name type="common">Chinese white poplar</name>
    <dbReference type="NCBI Taxonomy" id="118781"/>
    <lineage>
        <taxon>Eukaryota</taxon>
        <taxon>Viridiplantae</taxon>
        <taxon>Streptophyta</taxon>
        <taxon>Embryophyta</taxon>
        <taxon>Tracheophyta</taxon>
        <taxon>Spermatophyta</taxon>
        <taxon>Magnoliopsida</taxon>
        <taxon>eudicotyledons</taxon>
        <taxon>Gunneridae</taxon>
        <taxon>Pentapetalae</taxon>
        <taxon>rosids</taxon>
        <taxon>fabids</taxon>
        <taxon>Malpighiales</taxon>
        <taxon>Salicaceae</taxon>
        <taxon>Saliceae</taxon>
        <taxon>Populus</taxon>
    </lineage>
</organism>
<dbReference type="InterPro" id="IPR017930">
    <property type="entry name" value="Myb_dom"/>
</dbReference>
<evidence type="ECO:0000256" key="2">
    <source>
        <dbReference type="ARBA" id="ARBA00022737"/>
    </source>
</evidence>
<name>A0A8X7Y081_POPTO</name>
<comment type="subcellular location">
    <subcellularLocation>
        <location evidence="1">Nucleus</location>
    </subcellularLocation>
</comment>
<dbReference type="PANTHER" id="PTHR48000">
    <property type="entry name" value="OS09G0431300 PROTEIN"/>
    <property type="match status" value="1"/>
</dbReference>
<dbReference type="PANTHER" id="PTHR48000:SF46">
    <property type="entry name" value="TRANSCRIPTION FACTOR MYB36"/>
    <property type="match status" value="1"/>
</dbReference>
<gene>
    <name evidence="9" type="ORF">POTOM_057086</name>
</gene>
<dbReference type="Proteomes" id="UP000886885">
    <property type="component" value="Chromosome 18D"/>
</dbReference>